<evidence type="ECO:0008006" key="3">
    <source>
        <dbReference type="Google" id="ProtNLM"/>
    </source>
</evidence>
<protein>
    <recommendedName>
        <fullName evidence="3">MG2 domain-containing protein</fullName>
    </recommendedName>
</protein>
<name>A0A1W2G759_REIFA</name>
<proteinExistence type="predicted"/>
<dbReference type="OrthoDB" id="679547at2"/>
<evidence type="ECO:0000313" key="2">
    <source>
        <dbReference type="Proteomes" id="UP000192472"/>
    </source>
</evidence>
<dbReference type="EMBL" id="FWYF01000001">
    <property type="protein sequence ID" value="SMD32272.1"/>
    <property type="molecule type" value="Genomic_DNA"/>
</dbReference>
<dbReference type="Proteomes" id="UP000192472">
    <property type="component" value="Unassembled WGS sequence"/>
</dbReference>
<evidence type="ECO:0000313" key="1">
    <source>
        <dbReference type="EMBL" id="SMD32272.1"/>
    </source>
</evidence>
<dbReference type="AlphaFoldDB" id="A0A1W2G759"/>
<keyword evidence="2" id="KW-1185">Reference proteome</keyword>
<dbReference type="STRING" id="692418.SAMN04488029_0615"/>
<dbReference type="RefSeq" id="WP_084370942.1">
    <property type="nucleotide sequence ID" value="NZ_FWYF01000001.1"/>
</dbReference>
<accession>A0A1W2G759</accession>
<sequence length="734" mass="82047">MKINVALFFTLLSTVVYGQSNIQESAYTHLSANDLIVGETLYFSSYVYSERTGKLSDLSKLLYIELLKSNGEPVYQTKLLLENGKGDGQYFIPTNIETGTYHLVAYTRWMKNFDKFSEQSLTIVNPYLTQKFEKKPETILNVKCSVEGGTLMPNVKNRVVLRVTNQFGKGIQTKGKIVAKNGGETIDVLTDNYGYFGFDLLPSTQSNYQFILETKNQFEFYDLPRVSSTDIGMTVIDVGDALVFKVLGASSEDFAQGILKISSRDQVDIVQTIAVNTAFSVQKNTLPQGLLYASFSIGSANVTDRILWNGPWNVRPVVNLGKFRALSDVSMSFEVADSCKLSLVVEQVDQINLVDNIRSVSTWRNQLTPNLSPAFLNSVKLAQLDDVLIASTWIENGDAPDSVKYLPEFRSGLVQGTAFDSLGKPVAHVPVGLALAGENRQFSASRTNSVGGFVLPYSPNNELDVTTLEVMNHQTNMTLAVEPEFYSKYKSFNDPPIFFDSLWVVDIVKRSIQNQLINAYSDTLNTAKWPEQPEQFYGIKSYHLDDFTRFSSMRDTFIELIVEVGVSKKEKNHEFKMRTEESATGLFSKSPTLLLLDGGFVQSEDLMNLSPFVVERIEVLNKRYYFGETIFDGVISIVTFKGDRGEVEPVGNDVPLVPVQAHQQEVQDSMSSGDNDRRPNFKDLLYWNPKIQHAGGKLPISFSTSEVTGLFEIRLEGVSNSGKPISRSAYFTVE</sequence>
<organism evidence="1 2">
    <name type="scientific">Reichenbachiella faecimaris</name>
    <dbReference type="NCBI Taxonomy" id="692418"/>
    <lineage>
        <taxon>Bacteria</taxon>
        <taxon>Pseudomonadati</taxon>
        <taxon>Bacteroidota</taxon>
        <taxon>Cytophagia</taxon>
        <taxon>Cytophagales</taxon>
        <taxon>Reichenbachiellaceae</taxon>
        <taxon>Reichenbachiella</taxon>
    </lineage>
</organism>
<reference evidence="1 2" key="1">
    <citation type="submission" date="2017-04" db="EMBL/GenBank/DDBJ databases">
        <authorList>
            <person name="Afonso C.L."/>
            <person name="Miller P.J."/>
            <person name="Scott M.A."/>
            <person name="Spackman E."/>
            <person name="Goraichik I."/>
            <person name="Dimitrov K.M."/>
            <person name="Suarez D.L."/>
            <person name="Swayne D.E."/>
        </authorList>
    </citation>
    <scope>NUCLEOTIDE SEQUENCE [LARGE SCALE GENOMIC DNA]</scope>
    <source>
        <strain evidence="1 2">DSM 26133</strain>
    </source>
</reference>
<gene>
    <name evidence="1" type="ORF">SAMN04488029_0615</name>
</gene>